<feature type="compositionally biased region" description="Basic and acidic residues" evidence="1">
    <location>
        <begin position="282"/>
        <end position="313"/>
    </location>
</feature>
<comment type="caution">
    <text evidence="2">The sequence shown here is derived from an EMBL/GenBank/DDBJ whole genome shotgun (WGS) entry which is preliminary data.</text>
</comment>
<gene>
    <name evidence="2" type="ORF">JZ751_028264</name>
</gene>
<dbReference type="Proteomes" id="UP000824540">
    <property type="component" value="Unassembled WGS sequence"/>
</dbReference>
<dbReference type="AlphaFoldDB" id="A0A8T2ND65"/>
<evidence type="ECO:0000256" key="1">
    <source>
        <dbReference type="SAM" id="MobiDB-lite"/>
    </source>
</evidence>
<proteinExistence type="predicted"/>
<evidence type="ECO:0000313" key="2">
    <source>
        <dbReference type="EMBL" id="KAG9337766.1"/>
    </source>
</evidence>
<feature type="region of interest" description="Disordered" evidence="1">
    <location>
        <begin position="203"/>
        <end position="227"/>
    </location>
</feature>
<keyword evidence="3" id="KW-1185">Reference proteome</keyword>
<name>A0A8T2ND65_9TELE</name>
<protein>
    <submittedName>
        <fullName evidence="2">Uncharacterized protein</fullName>
    </submittedName>
</protein>
<feature type="compositionally biased region" description="Basic residues" evidence="1">
    <location>
        <begin position="322"/>
        <end position="332"/>
    </location>
</feature>
<accession>A0A8T2ND65</accession>
<organism evidence="2 3">
    <name type="scientific">Albula glossodonta</name>
    <name type="common">roundjaw bonefish</name>
    <dbReference type="NCBI Taxonomy" id="121402"/>
    <lineage>
        <taxon>Eukaryota</taxon>
        <taxon>Metazoa</taxon>
        <taxon>Chordata</taxon>
        <taxon>Craniata</taxon>
        <taxon>Vertebrata</taxon>
        <taxon>Euteleostomi</taxon>
        <taxon>Actinopterygii</taxon>
        <taxon>Neopterygii</taxon>
        <taxon>Teleostei</taxon>
        <taxon>Albuliformes</taxon>
        <taxon>Albulidae</taxon>
        <taxon>Albula</taxon>
    </lineage>
</organism>
<evidence type="ECO:0000313" key="3">
    <source>
        <dbReference type="Proteomes" id="UP000824540"/>
    </source>
</evidence>
<sequence length="397" mass="44296">MCKPHTKPPPTPPPPLGTVTLRDVTIMLSRGTEGTPDKADASPPHNGVPVSVSQIRKVQCGFICCTARGKSLPCDRDIILGVKSSSVADSSAAVVRRPRSVGVKRSPPSCQGLRCVGIAMATATAAPSPPVLWGRLRGAGGWLAVSCLMYRLCVEKWGSLKDLHWLSGSAHFLIHSCFCLSLFCCVSPEFRSHSYACAHTPTLRSPHGTKRQRDSPAESSEEGQTDSWTYSAGLHRGELTVQHIVMEVTLRYSSVSCKHLGLIIVRSEGLLITHACVPEEHTLRERERERELSGGGERERGSEVEEEKERNRDEVDEERESKRRGKSKKQRRGGREKERERLGRDIEKRERERERKEREQELKPWGSAAGIRSFITWLLMIHVLVRIAFPSVERMTA</sequence>
<dbReference type="EMBL" id="JAFBMS010000081">
    <property type="protein sequence ID" value="KAG9337766.1"/>
    <property type="molecule type" value="Genomic_DNA"/>
</dbReference>
<feature type="region of interest" description="Disordered" evidence="1">
    <location>
        <begin position="282"/>
        <end position="343"/>
    </location>
</feature>
<reference evidence="2" key="1">
    <citation type="thesis" date="2021" institute="BYU ScholarsArchive" country="Provo, UT, USA">
        <title>Applications of and Algorithms for Genome Assembly and Genomic Analyses with an Emphasis on Marine Teleosts.</title>
        <authorList>
            <person name="Pickett B.D."/>
        </authorList>
    </citation>
    <scope>NUCLEOTIDE SEQUENCE</scope>
    <source>
        <strain evidence="2">HI-2016</strain>
    </source>
</reference>
<feature type="compositionally biased region" description="Basic and acidic residues" evidence="1">
    <location>
        <begin position="333"/>
        <end position="343"/>
    </location>
</feature>